<feature type="non-terminal residue" evidence="2">
    <location>
        <position position="168"/>
    </location>
</feature>
<feature type="compositionally biased region" description="Basic and acidic residues" evidence="1">
    <location>
        <begin position="34"/>
        <end position="43"/>
    </location>
</feature>
<reference evidence="2" key="1">
    <citation type="submission" date="2022-12" db="EMBL/GenBank/DDBJ databases">
        <title>Draft genome assemblies for two species of Escallonia (Escalloniales).</title>
        <authorList>
            <person name="Chanderbali A."/>
            <person name="Dervinis C."/>
            <person name="Anghel I."/>
            <person name="Soltis D."/>
            <person name="Soltis P."/>
            <person name="Zapata F."/>
        </authorList>
    </citation>
    <scope>NUCLEOTIDE SEQUENCE</scope>
    <source>
        <strain evidence="2">UCBG64.0493</strain>
        <tissue evidence="2">Leaf</tissue>
    </source>
</reference>
<organism evidence="2 3">
    <name type="scientific">Escallonia herrerae</name>
    <dbReference type="NCBI Taxonomy" id="1293975"/>
    <lineage>
        <taxon>Eukaryota</taxon>
        <taxon>Viridiplantae</taxon>
        <taxon>Streptophyta</taxon>
        <taxon>Embryophyta</taxon>
        <taxon>Tracheophyta</taxon>
        <taxon>Spermatophyta</taxon>
        <taxon>Magnoliopsida</taxon>
        <taxon>eudicotyledons</taxon>
        <taxon>Gunneridae</taxon>
        <taxon>Pentapetalae</taxon>
        <taxon>asterids</taxon>
        <taxon>campanulids</taxon>
        <taxon>Escalloniales</taxon>
        <taxon>Escalloniaceae</taxon>
        <taxon>Escallonia</taxon>
    </lineage>
</organism>
<name>A0AA88WDW5_9ASTE</name>
<accession>A0AA88WDW5</accession>
<dbReference type="EMBL" id="JAVXUP010000524">
    <property type="protein sequence ID" value="KAK3025926.1"/>
    <property type="molecule type" value="Genomic_DNA"/>
</dbReference>
<gene>
    <name evidence="2" type="ORF">RJ639_041316</name>
</gene>
<dbReference type="AlphaFoldDB" id="A0AA88WDW5"/>
<evidence type="ECO:0000313" key="2">
    <source>
        <dbReference type="EMBL" id="KAK3025926.1"/>
    </source>
</evidence>
<dbReference type="Proteomes" id="UP001188597">
    <property type="component" value="Unassembled WGS sequence"/>
</dbReference>
<evidence type="ECO:0000313" key="3">
    <source>
        <dbReference type="Proteomes" id="UP001188597"/>
    </source>
</evidence>
<proteinExistence type="predicted"/>
<dbReference type="PANTHER" id="PTHR47125">
    <property type="entry name" value="ADENINE NUCLEOTIDE ALPHA HYDROLASES-LIKE SUPERFAMILY PROTEIN"/>
    <property type="match status" value="1"/>
</dbReference>
<evidence type="ECO:0000256" key="1">
    <source>
        <dbReference type="SAM" id="MobiDB-lite"/>
    </source>
</evidence>
<feature type="compositionally biased region" description="Basic and acidic residues" evidence="1">
    <location>
        <begin position="1"/>
        <end position="12"/>
    </location>
</feature>
<protein>
    <submittedName>
        <fullName evidence="2">Uncharacterized protein</fullName>
    </submittedName>
</protein>
<feature type="region of interest" description="Disordered" evidence="1">
    <location>
        <begin position="1"/>
        <end position="43"/>
    </location>
</feature>
<dbReference type="PANTHER" id="PTHR47125:SF2">
    <property type="entry name" value="ADENINE NUCLEOTIDE ALPHA HYDROLASES-LIKE SUPERFAMILY PROTEIN"/>
    <property type="match status" value="1"/>
</dbReference>
<comment type="caution">
    <text evidence="2">The sequence shown here is derived from an EMBL/GenBank/DDBJ whole genome shotgun (WGS) entry which is preliminary data.</text>
</comment>
<sequence>MGPKDGGGREELGEAGATKSDDIETMSGRNGNGLRDRSGDNNFEVSKDFRKKEVATSGTWVERGYCVHGRKRQEGMRKPISASPHHTFHQDLFGHEYTVNGSGSTSDTRTKTSHSVSQVKKLKVSVIVRVQKKPSQFLNWWCINSVECLTIRIRKQSQSIGGYLINTR</sequence>
<keyword evidence="3" id="KW-1185">Reference proteome</keyword>